<gene>
    <name evidence="2" type="ORF">SAMN04489720_1269</name>
</gene>
<proteinExistence type="predicted"/>
<feature type="transmembrane region" description="Helical" evidence="1">
    <location>
        <begin position="142"/>
        <end position="165"/>
    </location>
</feature>
<protein>
    <submittedName>
        <fullName evidence="2">Uncharacterized protein</fullName>
    </submittedName>
</protein>
<keyword evidence="1" id="KW-0812">Transmembrane</keyword>
<reference evidence="3" key="1">
    <citation type="submission" date="2016-10" db="EMBL/GenBank/DDBJ databases">
        <authorList>
            <person name="Varghese N."/>
            <person name="Submissions S."/>
        </authorList>
    </citation>
    <scope>NUCLEOTIDE SEQUENCE [LARGE SCALE GENOMIC DNA]</scope>
    <source>
        <strain evidence="3">DSM 22002</strain>
    </source>
</reference>
<accession>A0A1G8CF35</accession>
<keyword evidence="3" id="KW-1185">Reference proteome</keyword>
<sequence>MALGIGAAAAVVALLPWMLTGMRLPLQNLWATATLPDDMPFSLWPFNQYLLELVFAIAGFAGAVAAVVGRILRWGARGAWLATAGMAGVLVVALAQSAIVTAGGLDGSRAATLYLVAFSGASLLLIACGATLAVIGVTGRRIAVVAGTFGAIAVGSWLGSVVHPWGVVVLSPVQQVLLLAVTWVPAVLVGALLAWCGLRARDAAAWVVSLVVLAVLPAAIVAVGTAIGYRVYWTMPGELVAIAGETFVRGLTTDAALLAVPSVAIALVIGLLGVGARAWARRRSASAPSAQQ</sequence>
<keyword evidence="1" id="KW-1133">Transmembrane helix</keyword>
<keyword evidence="1" id="KW-0472">Membrane</keyword>
<dbReference type="EMBL" id="LT629695">
    <property type="protein sequence ID" value="SDH44062.1"/>
    <property type="molecule type" value="Genomic_DNA"/>
</dbReference>
<name>A0A1G8CF35_9MICO</name>
<feature type="transmembrane region" description="Helical" evidence="1">
    <location>
        <begin position="177"/>
        <end position="198"/>
    </location>
</feature>
<evidence type="ECO:0000313" key="3">
    <source>
        <dbReference type="Proteomes" id="UP000198822"/>
    </source>
</evidence>
<dbReference type="Proteomes" id="UP000198822">
    <property type="component" value="Chromosome I"/>
</dbReference>
<organism evidence="2 3">
    <name type="scientific">Agrococcus jejuensis</name>
    <dbReference type="NCBI Taxonomy" id="399736"/>
    <lineage>
        <taxon>Bacteria</taxon>
        <taxon>Bacillati</taxon>
        <taxon>Actinomycetota</taxon>
        <taxon>Actinomycetes</taxon>
        <taxon>Micrococcales</taxon>
        <taxon>Microbacteriaceae</taxon>
        <taxon>Agrococcus</taxon>
    </lineage>
</organism>
<feature type="transmembrane region" description="Helical" evidence="1">
    <location>
        <begin position="49"/>
        <end position="72"/>
    </location>
</feature>
<feature type="transmembrane region" description="Helical" evidence="1">
    <location>
        <begin position="111"/>
        <end position="135"/>
    </location>
</feature>
<evidence type="ECO:0000256" key="1">
    <source>
        <dbReference type="SAM" id="Phobius"/>
    </source>
</evidence>
<evidence type="ECO:0000313" key="2">
    <source>
        <dbReference type="EMBL" id="SDH44062.1"/>
    </source>
</evidence>
<dbReference type="AlphaFoldDB" id="A0A1G8CF35"/>
<feature type="transmembrane region" description="Helical" evidence="1">
    <location>
        <begin position="255"/>
        <end position="274"/>
    </location>
</feature>
<feature type="transmembrane region" description="Helical" evidence="1">
    <location>
        <begin position="79"/>
        <end position="99"/>
    </location>
</feature>
<feature type="transmembrane region" description="Helical" evidence="1">
    <location>
        <begin position="205"/>
        <end position="229"/>
    </location>
</feature>